<keyword evidence="4" id="KW-0256">Endoplasmic reticulum</keyword>
<proteinExistence type="predicted"/>
<evidence type="ECO:0000256" key="6">
    <source>
        <dbReference type="ARBA" id="ARBA00023136"/>
    </source>
</evidence>
<dbReference type="SUPFAM" id="SSF53474">
    <property type="entry name" value="alpha/beta-Hydrolases"/>
    <property type="match status" value="1"/>
</dbReference>
<evidence type="ECO:0000256" key="5">
    <source>
        <dbReference type="ARBA" id="ARBA00023128"/>
    </source>
</evidence>
<dbReference type="EMBL" id="OW240913">
    <property type="protein sequence ID" value="CAH2251540.1"/>
    <property type="molecule type" value="Genomic_DNA"/>
</dbReference>
<dbReference type="InterPro" id="IPR029058">
    <property type="entry name" value="AB_hydrolase_fold"/>
</dbReference>
<name>A0AAD1RF34_PELCU</name>
<dbReference type="Gene3D" id="3.40.50.1820">
    <property type="entry name" value="alpha/beta hydrolase"/>
    <property type="match status" value="1"/>
</dbReference>
<evidence type="ECO:0000313" key="8">
    <source>
        <dbReference type="Proteomes" id="UP001295444"/>
    </source>
</evidence>
<dbReference type="GO" id="GO:0005739">
    <property type="term" value="C:mitochondrion"/>
    <property type="evidence" value="ECO:0007669"/>
    <property type="project" value="UniProtKB-SubCell"/>
</dbReference>
<evidence type="ECO:0000256" key="3">
    <source>
        <dbReference type="ARBA" id="ARBA00004370"/>
    </source>
</evidence>
<accession>A0AAD1RF34</accession>
<evidence type="ECO:0000256" key="2">
    <source>
        <dbReference type="ARBA" id="ARBA00004240"/>
    </source>
</evidence>
<comment type="subcellular location">
    <subcellularLocation>
        <location evidence="2">Endoplasmic reticulum</location>
    </subcellularLocation>
    <subcellularLocation>
        <location evidence="3">Membrane</location>
    </subcellularLocation>
    <subcellularLocation>
        <location evidence="1">Mitochondrion</location>
    </subcellularLocation>
</comment>
<protein>
    <submittedName>
        <fullName evidence="7">SERAC1, partial</fullName>
    </submittedName>
</protein>
<evidence type="ECO:0000313" key="7">
    <source>
        <dbReference type="EMBL" id="CAH2251540.1"/>
    </source>
</evidence>
<evidence type="ECO:0000256" key="1">
    <source>
        <dbReference type="ARBA" id="ARBA00004173"/>
    </source>
</evidence>
<organism evidence="7 8">
    <name type="scientific">Pelobates cultripes</name>
    <name type="common">Western spadefoot toad</name>
    <dbReference type="NCBI Taxonomy" id="61616"/>
    <lineage>
        <taxon>Eukaryota</taxon>
        <taxon>Metazoa</taxon>
        <taxon>Chordata</taxon>
        <taxon>Craniata</taxon>
        <taxon>Vertebrata</taxon>
        <taxon>Euteleostomi</taxon>
        <taxon>Amphibia</taxon>
        <taxon>Batrachia</taxon>
        <taxon>Anura</taxon>
        <taxon>Pelobatoidea</taxon>
        <taxon>Pelobatidae</taxon>
        <taxon>Pelobates</taxon>
    </lineage>
</organism>
<keyword evidence="6" id="KW-0472">Membrane</keyword>
<evidence type="ECO:0000256" key="4">
    <source>
        <dbReference type="ARBA" id="ARBA00022824"/>
    </source>
</evidence>
<dbReference type="InterPro" id="IPR052374">
    <property type="entry name" value="SERAC1"/>
</dbReference>
<keyword evidence="5" id="KW-0496">Mitochondrion</keyword>
<keyword evidence="8" id="KW-1185">Reference proteome</keyword>
<sequence>MKSPYVIQSSHAARALANLDRDSAHEKYPDGVYVLHPQYRTSQPIKADVLFVHGLLGAAFKTWRQQDRDEPLGESSTQHDDYTDCWPKAWLAADCPGLRVISVEYDTQLSEWKSKCPEDSNRKSMAYRSDELLQKLKAAGVGERPIIWLSHSMGGLLVKKILLIASKDQDMQDIVKNTQGVAFYSVPHFGSRLAEYSVNARLFLFPSVEVKELSKDSPALKELNNEFLQFAKTKDIKIINFAETLPTRIGSMMKLHVVPVESADIGIGDLIPVEVNHLNICKPKNKDSIIYRQTLQFIIDRTFTGKK</sequence>
<dbReference type="GO" id="GO:0016020">
    <property type="term" value="C:membrane"/>
    <property type="evidence" value="ECO:0007669"/>
    <property type="project" value="UniProtKB-SubCell"/>
</dbReference>
<dbReference type="AlphaFoldDB" id="A0AAD1RF34"/>
<reference evidence="7" key="1">
    <citation type="submission" date="2022-03" db="EMBL/GenBank/DDBJ databases">
        <authorList>
            <person name="Alioto T."/>
            <person name="Alioto T."/>
            <person name="Gomez Garrido J."/>
        </authorList>
    </citation>
    <scope>NUCLEOTIDE SEQUENCE</scope>
</reference>
<gene>
    <name evidence="7" type="ORF">PECUL_23A008962</name>
</gene>
<dbReference type="GO" id="GO:0005783">
    <property type="term" value="C:endoplasmic reticulum"/>
    <property type="evidence" value="ECO:0007669"/>
    <property type="project" value="UniProtKB-SubCell"/>
</dbReference>
<dbReference type="PANTHER" id="PTHR48182:SF2">
    <property type="entry name" value="PROTEIN SERAC1"/>
    <property type="match status" value="1"/>
</dbReference>
<dbReference type="PANTHER" id="PTHR48182">
    <property type="entry name" value="PROTEIN SERAC1"/>
    <property type="match status" value="1"/>
</dbReference>
<dbReference type="Proteomes" id="UP001295444">
    <property type="component" value="Chromosome 02"/>
</dbReference>